<name>A0A972NVC0_9BURK</name>
<keyword evidence="2" id="KW-1185">Reference proteome</keyword>
<sequence>MGEENNASALIVPLEVVREARRKIIPAKQNVVPVESEQCRQCRMKVRRLAEFIYLAAEVADEF</sequence>
<proteinExistence type="predicted"/>
<evidence type="ECO:0000313" key="1">
    <source>
        <dbReference type="EMBL" id="NPT59059.1"/>
    </source>
</evidence>
<dbReference type="RefSeq" id="WP_172172062.1">
    <property type="nucleotide sequence ID" value="NZ_WOEZ01000185.1"/>
</dbReference>
<dbReference type="Proteomes" id="UP000655523">
    <property type="component" value="Unassembled WGS sequence"/>
</dbReference>
<accession>A0A972NVC0</accession>
<gene>
    <name evidence="1" type="ORF">GNZ13_31990</name>
</gene>
<reference evidence="1 2" key="1">
    <citation type="submission" date="2019-11" db="EMBL/GenBank/DDBJ databases">
        <title>Metabolism of dissolved organic matter in forest soils.</title>
        <authorList>
            <person name="Cyle K.T."/>
            <person name="Wilhelm R.C."/>
            <person name="Martinez C.E."/>
        </authorList>
    </citation>
    <scope>NUCLEOTIDE SEQUENCE [LARGE SCALE GENOMIC DNA]</scope>
    <source>
        <strain evidence="1 2">5N</strain>
    </source>
</reference>
<dbReference type="EMBL" id="WOEZ01000185">
    <property type="protein sequence ID" value="NPT59059.1"/>
    <property type="molecule type" value="Genomic_DNA"/>
</dbReference>
<organism evidence="1 2">
    <name type="scientific">Paraburkholderia elongata</name>
    <dbReference type="NCBI Taxonomy" id="2675747"/>
    <lineage>
        <taxon>Bacteria</taxon>
        <taxon>Pseudomonadati</taxon>
        <taxon>Pseudomonadota</taxon>
        <taxon>Betaproteobacteria</taxon>
        <taxon>Burkholderiales</taxon>
        <taxon>Burkholderiaceae</taxon>
        <taxon>Paraburkholderia</taxon>
    </lineage>
</organism>
<protein>
    <submittedName>
        <fullName evidence="1">Uncharacterized protein</fullName>
    </submittedName>
</protein>
<evidence type="ECO:0000313" key="2">
    <source>
        <dbReference type="Proteomes" id="UP000655523"/>
    </source>
</evidence>
<dbReference type="AlphaFoldDB" id="A0A972NVC0"/>
<comment type="caution">
    <text evidence="1">The sequence shown here is derived from an EMBL/GenBank/DDBJ whole genome shotgun (WGS) entry which is preliminary data.</text>
</comment>